<organism evidence="1 2">
    <name type="scientific">Clonostachys byssicola</name>
    <dbReference type="NCBI Taxonomy" id="160290"/>
    <lineage>
        <taxon>Eukaryota</taxon>
        <taxon>Fungi</taxon>
        <taxon>Dikarya</taxon>
        <taxon>Ascomycota</taxon>
        <taxon>Pezizomycotina</taxon>
        <taxon>Sordariomycetes</taxon>
        <taxon>Hypocreomycetidae</taxon>
        <taxon>Hypocreales</taxon>
        <taxon>Bionectriaceae</taxon>
        <taxon>Clonostachys</taxon>
    </lineage>
</organism>
<evidence type="ECO:0000313" key="2">
    <source>
        <dbReference type="Proteomes" id="UP000754883"/>
    </source>
</evidence>
<dbReference type="OrthoDB" id="4851849at2759"/>
<reference evidence="2" key="1">
    <citation type="submission" date="2019-06" db="EMBL/GenBank/DDBJ databases">
        <authorList>
            <person name="Broberg M."/>
        </authorList>
    </citation>
    <scope>NUCLEOTIDE SEQUENCE [LARGE SCALE GENOMIC DNA]</scope>
</reference>
<keyword evidence="2" id="KW-1185">Reference proteome</keyword>
<comment type="caution">
    <text evidence="1">The sequence shown here is derived from an EMBL/GenBank/DDBJ whole genome shotgun (WGS) entry which is preliminary data.</text>
</comment>
<sequence>MQSTADTNNIAVNIAENISILHLLHEVPEPPTSNPVLSPISDGPTEYSLSFKKERDLTIMLAYISSIKNNRDRVPAVCIKEDKATDRLDILVAVNASNAAEKGVLSNIQTKFEEIFKLLPSASTSRNAEKDIFDKIVEVCYTRILERLRLVSRKDKPPMEEHVSDSIDNLEQESLAFAKAAKDLLKKINQWKKHQHPSELTKVVESAYNLSQLPDLESLLDRISNDKMVADVRRSLLNAIKKVARYRTAARVLYRAAKKFPIARRMNFVPVNLHEDEFTKVSETMQSSERGISEALSRTTLSEGERKQINSWYGWLKTDHEKADQRFKEQKMQILAGAKIHAEVQLVFFCEANNFEPPPRIISSSKDACFLCNALINVHGKHHIPRGHGRLYPGWRLPWFAVPNSIQILFAKHLEDVISGSITTMIQSQGRIKHPYPNESTAVTVTTSKTTVGGDDGCRAISSRSNSPAKLVLAQPVPIHDLKEFGEPARNLKTKWLWNHNKSLIRKMEIQYYQRKPKKS</sequence>
<evidence type="ECO:0000313" key="1">
    <source>
        <dbReference type="EMBL" id="CAG9975506.1"/>
    </source>
</evidence>
<reference evidence="1 2" key="2">
    <citation type="submission" date="2021-10" db="EMBL/GenBank/DDBJ databases">
        <authorList>
            <person name="Piombo E."/>
        </authorList>
    </citation>
    <scope>NUCLEOTIDE SEQUENCE [LARGE SCALE GENOMIC DNA]</scope>
</reference>
<protein>
    <submittedName>
        <fullName evidence="1">Uncharacterized protein</fullName>
    </submittedName>
</protein>
<dbReference type="InterPro" id="IPR027796">
    <property type="entry name" value="OTT_1508_deam-like"/>
</dbReference>
<accession>A0A9N9U2A2</accession>
<gene>
    <name evidence="1" type="ORF">CBYS24578_00012964</name>
</gene>
<name>A0A9N9U2A2_9HYPO</name>
<proteinExistence type="predicted"/>
<dbReference type="Pfam" id="PF14441">
    <property type="entry name" value="OTT_1508_deam"/>
    <property type="match status" value="1"/>
</dbReference>
<dbReference type="EMBL" id="CABFNO020001268">
    <property type="protein sequence ID" value="CAG9975506.1"/>
    <property type="molecule type" value="Genomic_DNA"/>
</dbReference>
<dbReference type="Proteomes" id="UP000754883">
    <property type="component" value="Unassembled WGS sequence"/>
</dbReference>
<dbReference type="AlphaFoldDB" id="A0A9N9U2A2"/>